<keyword evidence="4" id="KW-1185">Reference proteome</keyword>
<feature type="transmembrane region" description="Helical" evidence="2">
    <location>
        <begin position="329"/>
        <end position="347"/>
    </location>
</feature>
<keyword evidence="2" id="KW-0472">Membrane</keyword>
<keyword evidence="2" id="KW-1133">Transmembrane helix</keyword>
<feature type="compositionally biased region" description="Polar residues" evidence="1">
    <location>
        <begin position="1"/>
        <end position="12"/>
    </location>
</feature>
<feature type="transmembrane region" description="Helical" evidence="2">
    <location>
        <begin position="390"/>
        <end position="408"/>
    </location>
</feature>
<feature type="transmembrane region" description="Helical" evidence="2">
    <location>
        <begin position="414"/>
        <end position="434"/>
    </location>
</feature>
<evidence type="ECO:0008006" key="5">
    <source>
        <dbReference type="Google" id="ProtNLM"/>
    </source>
</evidence>
<dbReference type="EMBL" id="MBLM01000147">
    <property type="protein sequence ID" value="OHV31138.1"/>
    <property type="molecule type" value="Genomic_DNA"/>
</dbReference>
<gene>
    <name evidence="3" type="ORF">CC117_26775</name>
</gene>
<evidence type="ECO:0000313" key="3">
    <source>
        <dbReference type="EMBL" id="OHV31138.1"/>
    </source>
</evidence>
<protein>
    <recommendedName>
        <fullName evidence="5">Integral membrane protein</fullName>
    </recommendedName>
</protein>
<feature type="compositionally biased region" description="Basic and acidic residues" evidence="1">
    <location>
        <begin position="13"/>
        <end position="22"/>
    </location>
</feature>
<evidence type="ECO:0000256" key="1">
    <source>
        <dbReference type="SAM" id="MobiDB-lite"/>
    </source>
</evidence>
<dbReference type="AlphaFoldDB" id="A0A1S1Q8E0"/>
<feature type="transmembrane region" description="Helical" evidence="2">
    <location>
        <begin position="273"/>
        <end position="295"/>
    </location>
</feature>
<keyword evidence="2" id="KW-0812">Transmembrane</keyword>
<proteinExistence type="predicted"/>
<feature type="region of interest" description="Disordered" evidence="1">
    <location>
        <begin position="435"/>
        <end position="466"/>
    </location>
</feature>
<feature type="region of interest" description="Disordered" evidence="1">
    <location>
        <begin position="1"/>
        <end position="22"/>
    </location>
</feature>
<accession>A0A1S1Q8E0</accession>
<dbReference type="Proteomes" id="UP000179627">
    <property type="component" value="Unassembled WGS sequence"/>
</dbReference>
<name>A0A1S1Q8E0_9ACTN</name>
<evidence type="ECO:0000256" key="2">
    <source>
        <dbReference type="SAM" id="Phobius"/>
    </source>
</evidence>
<feature type="transmembrane region" description="Helical" evidence="2">
    <location>
        <begin position="245"/>
        <end position="267"/>
    </location>
</feature>
<feature type="transmembrane region" description="Helical" evidence="2">
    <location>
        <begin position="48"/>
        <end position="68"/>
    </location>
</feature>
<comment type="caution">
    <text evidence="3">The sequence shown here is derived from an EMBL/GenBank/DDBJ whole genome shotgun (WGS) entry which is preliminary data.</text>
</comment>
<dbReference type="OrthoDB" id="4350291at2"/>
<sequence length="466" mass="47931">MVSSAGGSSDSPARSDDKGPLSIGERAEYERLRSAAAVRHDRVRTVGASLLVLLAVVLAPFGVIAAWADTTISDTGRYVDTVAPLATDPAVQNMVIDRLTDRVVSNVNVDQVAASLGGLLASNGAPPVVVDHADALAGALKTALTSAVHQVVQGVVTSDQFPLVWENANRRAHAAVVKVLTGEGGSAVQAKDNTIVLDIGPVVDSVQKRLADAGFEKAGKIPDVDRQIVLLQTDKLTRAQGALRLLAILGLWLPVAVVALAALGVWLAPSHRAGLMATGIGIGVTMIVLLVGLAVMRQIYLDSVPADIQPRDAAAAIYDTLVRFLRDSALTWLTIAAIIVVAGYLYGPGRGARAVRSGAAHAIGAIGQLAARVGVRTGGAGRWLHRHRRLTSGIVIGAGALALALWNSPTPSSVALVLVVVVVTLAALGVLAAAGTTRPSPGSPDDRPSHDVVGPPTSDPHADTHG</sequence>
<dbReference type="RefSeq" id="WP_071088701.1">
    <property type="nucleotide sequence ID" value="NZ_MBLM01000147.1"/>
</dbReference>
<organism evidence="3 4">
    <name type="scientific">Parafrankia colletiae</name>
    <dbReference type="NCBI Taxonomy" id="573497"/>
    <lineage>
        <taxon>Bacteria</taxon>
        <taxon>Bacillati</taxon>
        <taxon>Actinomycetota</taxon>
        <taxon>Actinomycetes</taxon>
        <taxon>Frankiales</taxon>
        <taxon>Frankiaceae</taxon>
        <taxon>Parafrankia</taxon>
    </lineage>
</organism>
<reference evidence="4" key="1">
    <citation type="submission" date="2016-07" db="EMBL/GenBank/DDBJ databases">
        <title>Sequence Frankia sp. strain CcI1.17.</title>
        <authorList>
            <person name="Ghodhbane-Gtari F."/>
            <person name="Swanson E."/>
            <person name="Gueddou A."/>
            <person name="Morris K."/>
            <person name="Hezbri K."/>
            <person name="Ktari A."/>
            <person name="Nouioui I."/>
            <person name="Abebe-Akele F."/>
            <person name="Simpson S."/>
            <person name="Thomas K."/>
            <person name="Gtari M."/>
            <person name="Tisa L.S."/>
            <person name="Hurst S."/>
        </authorList>
    </citation>
    <scope>NUCLEOTIDE SEQUENCE [LARGE SCALE GENOMIC DNA]</scope>
    <source>
        <strain evidence="4">Cc1.17</strain>
    </source>
</reference>
<evidence type="ECO:0000313" key="4">
    <source>
        <dbReference type="Proteomes" id="UP000179627"/>
    </source>
</evidence>